<evidence type="ECO:0000256" key="3">
    <source>
        <dbReference type="ARBA" id="ARBA00022475"/>
    </source>
</evidence>
<accession>A0A4S8FDL0</accession>
<reference evidence="8 9" key="1">
    <citation type="journal article" date="2015" name="Antonie Van Leeuwenhoek">
        <title>Lampropedia puyangensis sp. nov., isolated from symptomatic bark of Populus ? euramericana canker and emended description of Lampropedia hyalina (Ehrenberg 1832) Lee et al. 2004.</title>
        <authorList>
            <person name="Li Y."/>
            <person name="Wang T."/>
            <person name="Piao C.G."/>
            <person name="Wang L.F."/>
            <person name="Tian G.Z."/>
            <person name="Zhu T.H."/>
            <person name="Guo M.W."/>
        </authorList>
    </citation>
    <scope>NUCLEOTIDE SEQUENCE [LARGE SCALE GENOMIC DNA]</scope>
    <source>
        <strain evidence="8 9">2-bin</strain>
    </source>
</reference>
<evidence type="ECO:0000313" key="8">
    <source>
        <dbReference type="EMBL" id="THU05397.1"/>
    </source>
</evidence>
<evidence type="ECO:0000256" key="5">
    <source>
        <dbReference type="ARBA" id="ARBA00022840"/>
    </source>
</evidence>
<dbReference type="Gene3D" id="3.40.50.300">
    <property type="entry name" value="P-loop containing nucleotide triphosphate hydrolases"/>
    <property type="match status" value="1"/>
</dbReference>
<dbReference type="GO" id="GO:0016887">
    <property type="term" value="F:ATP hydrolysis activity"/>
    <property type="evidence" value="ECO:0007669"/>
    <property type="project" value="InterPro"/>
</dbReference>
<comment type="caution">
    <text evidence="8">The sequence shown here is derived from an EMBL/GenBank/DDBJ whole genome shotgun (WGS) entry which is preliminary data.</text>
</comment>
<evidence type="ECO:0000256" key="1">
    <source>
        <dbReference type="ARBA" id="ARBA00005417"/>
    </source>
</evidence>
<proteinExistence type="inferred from homology"/>
<sequence length="441" mass="48010">MTDTASSSTPVLGAHEPENGQPESSHAEVVLKAQQMGKEYKLYPSARQRLKALVTGGAYHRSHWALQDVSFELQRGQCIGVIGDNGAGKSTLLKLLAGTLQPSTGTLERVGRVTAILELGAGFHPDFSGRENLYFAGSMIGIHHAQMAELETEIVEFAGLGDAMNRPVKTYSSGMVVRLAFALMTAIQPDVLIVDEALAVGDQPFQKKCVERITAFKENGCTILFCSHSPYHIRTLCDTAMWLHKGKIEAFGQTEEVLGAYLTHTRILLQEQEQAAEPTNEGATDKNTEGNAASQKPTPVSARHADAAHIINVEVSHLLEDKEGQAPLLNSKDLIVTITARGNGAECPNVGFMIEQSKGVGITSLATHEDKASPKQLEDGSWQSILTFADLPLHSGQYVISAFLFDESGLVVYDEWLRFMHIRFLNPTLMPGLVKLPHTWA</sequence>
<evidence type="ECO:0000256" key="2">
    <source>
        <dbReference type="ARBA" id="ARBA00022448"/>
    </source>
</evidence>
<dbReference type="InterPro" id="IPR015860">
    <property type="entry name" value="ABC_transpr_TagH-like"/>
</dbReference>
<dbReference type="SUPFAM" id="SSF52540">
    <property type="entry name" value="P-loop containing nucleoside triphosphate hydrolases"/>
    <property type="match status" value="1"/>
</dbReference>
<dbReference type="CDD" id="cd03220">
    <property type="entry name" value="ABC_KpsT_Wzt"/>
    <property type="match status" value="1"/>
</dbReference>
<dbReference type="GO" id="GO:0005524">
    <property type="term" value="F:ATP binding"/>
    <property type="evidence" value="ECO:0007669"/>
    <property type="project" value="UniProtKB-KW"/>
</dbReference>
<feature type="region of interest" description="Disordered" evidence="6">
    <location>
        <begin position="1"/>
        <end position="27"/>
    </location>
</feature>
<protein>
    <submittedName>
        <fullName evidence="8">ABC transporter ATP-binding protein</fullName>
    </submittedName>
</protein>
<dbReference type="InterPro" id="IPR050683">
    <property type="entry name" value="Bact_Polysacc_Export_ATP-bd"/>
</dbReference>
<dbReference type="PANTHER" id="PTHR46743">
    <property type="entry name" value="TEICHOIC ACIDS EXPORT ATP-BINDING PROTEIN TAGH"/>
    <property type="match status" value="1"/>
</dbReference>
<keyword evidence="4" id="KW-0547">Nucleotide-binding</keyword>
<evidence type="ECO:0000313" key="9">
    <source>
        <dbReference type="Proteomes" id="UP000308917"/>
    </source>
</evidence>
<comment type="similarity">
    <text evidence="1">Belongs to the ABC transporter superfamily.</text>
</comment>
<dbReference type="EMBL" id="STFG01000001">
    <property type="protein sequence ID" value="THU05397.1"/>
    <property type="molecule type" value="Genomic_DNA"/>
</dbReference>
<dbReference type="InterPro" id="IPR003593">
    <property type="entry name" value="AAA+_ATPase"/>
</dbReference>
<feature type="compositionally biased region" description="Polar residues" evidence="6">
    <location>
        <begin position="289"/>
        <end position="298"/>
    </location>
</feature>
<dbReference type="AlphaFoldDB" id="A0A4S8FDL0"/>
<feature type="compositionally biased region" description="Polar residues" evidence="6">
    <location>
        <begin position="1"/>
        <end position="10"/>
    </location>
</feature>
<keyword evidence="3" id="KW-1003">Cell membrane</keyword>
<evidence type="ECO:0000256" key="4">
    <source>
        <dbReference type="ARBA" id="ARBA00022741"/>
    </source>
</evidence>
<dbReference type="SMART" id="SM00382">
    <property type="entry name" value="AAA"/>
    <property type="match status" value="1"/>
</dbReference>
<name>A0A4S8FDL0_9BURK</name>
<dbReference type="Gene3D" id="2.70.50.60">
    <property type="entry name" value="abc- transporter (atp binding component) like domain"/>
    <property type="match status" value="1"/>
</dbReference>
<organism evidence="8 9">
    <name type="scientific">Lampropedia puyangensis</name>
    <dbReference type="NCBI Taxonomy" id="1330072"/>
    <lineage>
        <taxon>Bacteria</taxon>
        <taxon>Pseudomonadati</taxon>
        <taxon>Pseudomonadota</taxon>
        <taxon>Betaproteobacteria</taxon>
        <taxon>Burkholderiales</taxon>
        <taxon>Comamonadaceae</taxon>
        <taxon>Lampropedia</taxon>
    </lineage>
</organism>
<keyword evidence="2" id="KW-0813">Transport</keyword>
<keyword evidence="9" id="KW-1185">Reference proteome</keyword>
<gene>
    <name evidence="8" type="ORF">E9531_02335</name>
</gene>
<dbReference type="InterPro" id="IPR003439">
    <property type="entry name" value="ABC_transporter-like_ATP-bd"/>
</dbReference>
<dbReference type="OrthoDB" id="9778870at2"/>
<dbReference type="Pfam" id="PF00005">
    <property type="entry name" value="ABC_tran"/>
    <property type="match status" value="1"/>
</dbReference>
<dbReference type="InterPro" id="IPR029439">
    <property type="entry name" value="Wzt_C"/>
</dbReference>
<dbReference type="Proteomes" id="UP000308917">
    <property type="component" value="Unassembled WGS sequence"/>
</dbReference>
<dbReference type="PROSITE" id="PS50893">
    <property type="entry name" value="ABC_TRANSPORTER_2"/>
    <property type="match status" value="1"/>
</dbReference>
<dbReference type="GO" id="GO:0016020">
    <property type="term" value="C:membrane"/>
    <property type="evidence" value="ECO:0007669"/>
    <property type="project" value="InterPro"/>
</dbReference>
<dbReference type="GO" id="GO:0140359">
    <property type="term" value="F:ABC-type transporter activity"/>
    <property type="evidence" value="ECO:0007669"/>
    <property type="project" value="InterPro"/>
</dbReference>
<keyword evidence="5 8" id="KW-0067">ATP-binding</keyword>
<keyword evidence="3" id="KW-0472">Membrane</keyword>
<feature type="domain" description="ABC transporter" evidence="7">
    <location>
        <begin position="48"/>
        <end position="270"/>
    </location>
</feature>
<dbReference type="PANTHER" id="PTHR46743:SF2">
    <property type="entry name" value="TEICHOIC ACIDS EXPORT ATP-BINDING PROTEIN TAGH"/>
    <property type="match status" value="1"/>
</dbReference>
<dbReference type="CDD" id="cd10147">
    <property type="entry name" value="Wzt_C-like"/>
    <property type="match status" value="1"/>
</dbReference>
<feature type="region of interest" description="Disordered" evidence="6">
    <location>
        <begin position="273"/>
        <end position="303"/>
    </location>
</feature>
<evidence type="ECO:0000259" key="7">
    <source>
        <dbReference type="PROSITE" id="PS50893"/>
    </source>
</evidence>
<evidence type="ECO:0000256" key="6">
    <source>
        <dbReference type="SAM" id="MobiDB-lite"/>
    </source>
</evidence>
<dbReference type="InterPro" id="IPR027417">
    <property type="entry name" value="P-loop_NTPase"/>
</dbReference>